<dbReference type="EMBL" id="CARXXK010000001">
    <property type="protein sequence ID" value="CAI6349134.1"/>
    <property type="molecule type" value="Genomic_DNA"/>
</dbReference>
<organism evidence="2 3">
    <name type="scientific">Macrosiphum euphorbiae</name>
    <name type="common">potato aphid</name>
    <dbReference type="NCBI Taxonomy" id="13131"/>
    <lineage>
        <taxon>Eukaryota</taxon>
        <taxon>Metazoa</taxon>
        <taxon>Ecdysozoa</taxon>
        <taxon>Arthropoda</taxon>
        <taxon>Hexapoda</taxon>
        <taxon>Insecta</taxon>
        <taxon>Pterygota</taxon>
        <taxon>Neoptera</taxon>
        <taxon>Paraneoptera</taxon>
        <taxon>Hemiptera</taxon>
        <taxon>Sternorrhyncha</taxon>
        <taxon>Aphidomorpha</taxon>
        <taxon>Aphidoidea</taxon>
        <taxon>Aphididae</taxon>
        <taxon>Macrosiphini</taxon>
        <taxon>Macrosiphum</taxon>
    </lineage>
</organism>
<protein>
    <submittedName>
        <fullName evidence="2">Uncharacterized protein</fullName>
    </submittedName>
</protein>
<feature type="region of interest" description="Disordered" evidence="1">
    <location>
        <begin position="39"/>
        <end position="77"/>
    </location>
</feature>
<keyword evidence="3" id="KW-1185">Reference proteome</keyword>
<dbReference type="AlphaFoldDB" id="A0AAV0VY05"/>
<dbReference type="Proteomes" id="UP001160148">
    <property type="component" value="Unassembled WGS sequence"/>
</dbReference>
<reference evidence="2 3" key="1">
    <citation type="submission" date="2023-01" db="EMBL/GenBank/DDBJ databases">
        <authorList>
            <person name="Whitehead M."/>
        </authorList>
    </citation>
    <scope>NUCLEOTIDE SEQUENCE [LARGE SCALE GENOMIC DNA]</scope>
</reference>
<name>A0AAV0VY05_9HEMI</name>
<evidence type="ECO:0000256" key="1">
    <source>
        <dbReference type="SAM" id="MobiDB-lite"/>
    </source>
</evidence>
<sequence>MPRDAYIVVIRPQHLAIYPSGDGGGGCFCEQHGLFKTRPAPSPTPGAPCESNLGIAPTFEPPPQCSANDRWRRSRER</sequence>
<accession>A0AAV0VY05</accession>
<evidence type="ECO:0000313" key="2">
    <source>
        <dbReference type="EMBL" id="CAI6349134.1"/>
    </source>
</evidence>
<proteinExistence type="predicted"/>
<comment type="caution">
    <text evidence="2">The sequence shown here is derived from an EMBL/GenBank/DDBJ whole genome shotgun (WGS) entry which is preliminary data.</text>
</comment>
<evidence type="ECO:0000313" key="3">
    <source>
        <dbReference type="Proteomes" id="UP001160148"/>
    </source>
</evidence>
<gene>
    <name evidence="2" type="ORF">MEUPH1_LOCUS5734</name>
</gene>